<keyword evidence="6" id="KW-1185">Reference proteome</keyword>
<gene>
    <name evidence="5" type="ORF">ACAOBT_LOCUS2472</name>
</gene>
<comment type="cofactor">
    <cofactor evidence="1">
        <name>a divalent metal cation</name>
        <dbReference type="ChEBI" id="CHEBI:60240"/>
    </cofactor>
</comment>
<evidence type="ECO:0000256" key="3">
    <source>
        <dbReference type="SAM" id="MobiDB-lite"/>
    </source>
</evidence>
<evidence type="ECO:0000313" key="5">
    <source>
        <dbReference type="EMBL" id="CAH1958109.1"/>
    </source>
</evidence>
<dbReference type="OrthoDB" id="8193319at2759"/>
<organism evidence="5 6">
    <name type="scientific">Acanthoscelides obtectus</name>
    <name type="common">Bean weevil</name>
    <name type="synonym">Bruchus obtectus</name>
    <dbReference type="NCBI Taxonomy" id="200917"/>
    <lineage>
        <taxon>Eukaryota</taxon>
        <taxon>Metazoa</taxon>
        <taxon>Ecdysozoa</taxon>
        <taxon>Arthropoda</taxon>
        <taxon>Hexapoda</taxon>
        <taxon>Insecta</taxon>
        <taxon>Pterygota</taxon>
        <taxon>Neoptera</taxon>
        <taxon>Endopterygota</taxon>
        <taxon>Coleoptera</taxon>
        <taxon>Polyphaga</taxon>
        <taxon>Cucujiformia</taxon>
        <taxon>Chrysomeloidea</taxon>
        <taxon>Chrysomelidae</taxon>
        <taxon>Bruchinae</taxon>
        <taxon>Bruchini</taxon>
        <taxon>Acanthoscelides</taxon>
    </lineage>
</organism>
<dbReference type="AlphaFoldDB" id="A0A9P0JQT5"/>
<name>A0A9P0JQT5_ACAOB</name>
<keyword evidence="2" id="KW-0479">Metal-binding</keyword>
<evidence type="ECO:0000256" key="2">
    <source>
        <dbReference type="ARBA" id="ARBA00022723"/>
    </source>
</evidence>
<feature type="region of interest" description="Disordered" evidence="3">
    <location>
        <begin position="170"/>
        <end position="189"/>
    </location>
</feature>
<proteinExistence type="predicted"/>
<dbReference type="EMBL" id="CAKOFQ010006675">
    <property type="protein sequence ID" value="CAH1958109.1"/>
    <property type="molecule type" value="Genomic_DNA"/>
</dbReference>
<evidence type="ECO:0000313" key="6">
    <source>
        <dbReference type="Proteomes" id="UP001152888"/>
    </source>
</evidence>
<evidence type="ECO:0000256" key="1">
    <source>
        <dbReference type="ARBA" id="ARBA00001968"/>
    </source>
</evidence>
<comment type="caution">
    <text evidence="5">The sequence shown here is derived from an EMBL/GenBank/DDBJ whole genome shotgun (WGS) entry which is preliminary data.</text>
</comment>
<evidence type="ECO:0000259" key="4">
    <source>
        <dbReference type="Pfam" id="PF13359"/>
    </source>
</evidence>
<feature type="domain" description="DDE Tnp4" evidence="4">
    <location>
        <begin position="4"/>
        <end position="69"/>
    </location>
</feature>
<feature type="compositionally biased region" description="Polar residues" evidence="3">
    <location>
        <begin position="177"/>
        <end position="189"/>
    </location>
</feature>
<protein>
    <recommendedName>
        <fullName evidence="4">DDE Tnp4 domain-containing protein</fullName>
    </recommendedName>
</protein>
<dbReference type="Proteomes" id="UP001152888">
    <property type="component" value="Unassembled WGS sequence"/>
</dbReference>
<reference evidence="5" key="1">
    <citation type="submission" date="2022-03" db="EMBL/GenBank/DDBJ databases">
        <authorList>
            <person name="Sayadi A."/>
        </authorList>
    </citation>
    <scope>NUCLEOTIDE SEQUENCE</scope>
</reference>
<sequence length="189" mass="21667">MTNFMTPYRQTNSIGYEEKCFNYRLCRARRVVENAFGIMANRFRIFLTPIATKVDTVDDIVMACCVLHNFLRRKSTSYIQPSNIDTEDIISGTVLIGDMHMNGELISLDVSRQGSPTIDAKMIRNGYKEYYNNAGGVDFQHKFLKYLLTEACDWSSRLFPSTKKPLHETLLDPSGKTIDQNTTMLPRDD</sequence>
<dbReference type="InterPro" id="IPR027806">
    <property type="entry name" value="HARBI1_dom"/>
</dbReference>
<dbReference type="Pfam" id="PF13359">
    <property type="entry name" value="DDE_Tnp_4"/>
    <property type="match status" value="1"/>
</dbReference>
<accession>A0A9P0JQT5</accession>
<dbReference type="GO" id="GO:0046872">
    <property type="term" value="F:metal ion binding"/>
    <property type="evidence" value="ECO:0007669"/>
    <property type="project" value="UniProtKB-KW"/>
</dbReference>